<dbReference type="SMART" id="SM00260">
    <property type="entry name" value="CheW"/>
    <property type="match status" value="1"/>
</dbReference>
<dbReference type="PROSITE" id="PS50851">
    <property type="entry name" value="CHEW"/>
    <property type="match status" value="1"/>
</dbReference>
<evidence type="ECO:0000313" key="2">
    <source>
        <dbReference type="EMBL" id="QWT50122.1"/>
    </source>
</evidence>
<dbReference type="InterPro" id="IPR002545">
    <property type="entry name" value="CheW-lke_dom"/>
</dbReference>
<dbReference type="EMBL" id="CP064782">
    <property type="protein sequence ID" value="QWT50122.1"/>
    <property type="molecule type" value="Genomic_DNA"/>
</dbReference>
<proteinExistence type="predicted"/>
<reference evidence="2" key="1">
    <citation type="submission" date="2020-11" db="EMBL/GenBank/DDBJ databases">
        <title>Azospira inquinata sp. nov.</title>
        <authorList>
            <person name="Moe W.M."/>
            <person name="Mikes M.C."/>
        </authorList>
    </citation>
    <scope>NUCLEOTIDE SEQUENCE</scope>
    <source>
        <strain evidence="2">Azo-3</strain>
    </source>
</reference>
<evidence type="ECO:0000313" key="3">
    <source>
        <dbReference type="Proteomes" id="UP000683428"/>
    </source>
</evidence>
<feature type="domain" description="CheW-like" evidence="1">
    <location>
        <begin position="27"/>
        <end position="166"/>
    </location>
</feature>
<accession>A0A975SPH8</accession>
<dbReference type="GO" id="GO:0006935">
    <property type="term" value="P:chemotaxis"/>
    <property type="evidence" value="ECO:0007669"/>
    <property type="project" value="InterPro"/>
</dbReference>
<gene>
    <name evidence="2" type="ORF">Azoinq_05870</name>
</gene>
<dbReference type="RefSeq" id="WP_216131099.1">
    <property type="nucleotide sequence ID" value="NZ_CP064782.1"/>
</dbReference>
<organism evidence="2 3">
    <name type="scientific">Azospira inquinata</name>
    <dbReference type="NCBI Taxonomy" id="2785627"/>
    <lineage>
        <taxon>Bacteria</taxon>
        <taxon>Pseudomonadati</taxon>
        <taxon>Pseudomonadota</taxon>
        <taxon>Betaproteobacteria</taxon>
        <taxon>Rhodocyclales</taxon>
        <taxon>Rhodocyclaceae</taxon>
        <taxon>Azospira</taxon>
    </lineage>
</organism>
<sequence length="171" mass="18151">MAKKISLREFQEHLASRLSGAAKGQGAAGLLGVQAGNALWLLNLSDTGEIVPLSAELTPVPLTQPWFAGLANIRGSLYAVADFSAFLGGEPTPRNSNARLLLIGTRHGSNAALLVTRSLGLKNIDTLTSRPADTAAPAWGQASFTDGEQRTWRKLEVRALLSDPNFMQICG</sequence>
<dbReference type="Pfam" id="PF01584">
    <property type="entry name" value="CheW"/>
    <property type="match status" value="1"/>
</dbReference>
<dbReference type="AlphaFoldDB" id="A0A975SPH8"/>
<evidence type="ECO:0000259" key="1">
    <source>
        <dbReference type="PROSITE" id="PS50851"/>
    </source>
</evidence>
<dbReference type="KEGG" id="aiq:Azoinq_05870"/>
<dbReference type="GO" id="GO:0007165">
    <property type="term" value="P:signal transduction"/>
    <property type="evidence" value="ECO:0007669"/>
    <property type="project" value="InterPro"/>
</dbReference>
<protein>
    <submittedName>
        <fullName evidence="2">Chemotaxis protein CheW</fullName>
    </submittedName>
</protein>
<dbReference type="Proteomes" id="UP000683428">
    <property type="component" value="Chromosome"/>
</dbReference>
<name>A0A975SPH8_9RHOO</name>
<keyword evidence="3" id="KW-1185">Reference proteome</keyword>